<dbReference type="Gene3D" id="3.30.420.10">
    <property type="entry name" value="Ribonuclease H-like superfamily/Ribonuclease H"/>
    <property type="match status" value="1"/>
</dbReference>
<sequence>MHWTTPVYHPRANPVERRNQEIKKGLRIHLANEDNARWDETLDAVLFNIRSRRNAATGFSPSMALFGRELRRPGDWREPRREEAVARALVTGENHEERRL</sequence>
<dbReference type="InterPro" id="IPR036397">
    <property type="entry name" value="RNaseH_sf"/>
</dbReference>
<dbReference type="InterPro" id="IPR012337">
    <property type="entry name" value="RNaseH-like_sf"/>
</dbReference>
<dbReference type="GO" id="GO:0003676">
    <property type="term" value="F:nucleic acid binding"/>
    <property type="evidence" value="ECO:0007669"/>
    <property type="project" value="InterPro"/>
</dbReference>
<accession>A0AAW1IVN2</accession>
<evidence type="ECO:0000313" key="1">
    <source>
        <dbReference type="EMBL" id="KAK9694061.1"/>
    </source>
</evidence>
<dbReference type="PANTHER" id="PTHR37984">
    <property type="entry name" value="PROTEIN CBG26694"/>
    <property type="match status" value="1"/>
</dbReference>
<gene>
    <name evidence="1" type="ORF">QE152_g33799</name>
</gene>
<comment type="caution">
    <text evidence="1">The sequence shown here is derived from an EMBL/GenBank/DDBJ whole genome shotgun (WGS) entry which is preliminary data.</text>
</comment>
<name>A0AAW1IVN2_POPJA</name>
<dbReference type="PANTHER" id="PTHR37984:SF5">
    <property type="entry name" value="PROTEIN NYNRIN-LIKE"/>
    <property type="match status" value="1"/>
</dbReference>
<evidence type="ECO:0008006" key="3">
    <source>
        <dbReference type="Google" id="ProtNLM"/>
    </source>
</evidence>
<dbReference type="AlphaFoldDB" id="A0AAW1IVN2"/>
<dbReference type="SUPFAM" id="SSF53098">
    <property type="entry name" value="Ribonuclease H-like"/>
    <property type="match status" value="1"/>
</dbReference>
<dbReference type="Proteomes" id="UP001458880">
    <property type="component" value="Unassembled WGS sequence"/>
</dbReference>
<organism evidence="1 2">
    <name type="scientific">Popillia japonica</name>
    <name type="common">Japanese beetle</name>
    <dbReference type="NCBI Taxonomy" id="7064"/>
    <lineage>
        <taxon>Eukaryota</taxon>
        <taxon>Metazoa</taxon>
        <taxon>Ecdysozoa</taxon>
        <taxon>Arthropoda</taxon>
        <taxon>Hexapoda</taxon>
        <taxon>Insecta</taxon>
        <taxon>Pterygota</taxon>
        <taxon>Neoptera</taxon>
        <taxon>Endopterygota</taxon>
        <taxon>Coleoptera</taxon>
        <taxon>Polyphaga</taxon>
        <taxon>Scarabaeiformia</taxon>
        <taxon>Scarabaeidae</taxon>
        <taxon>Rutelinae</taxon>
        <taxon>Popillia</taxon>
    </lineage>
</organism>
<protein>
    <recommendedName>
        <fullName evidence="3">Integrase catalytic domain-containing protein</fullName>
    </recommendedName>
</protein>
<keyword evidence="2" id="KW-1185">Reference proteome</keyword>
<proteinExistence type="predicted"/>
<reference evidence="1 2" key="1">
    <citation type="journal article" date="2024" name="BMC Genomics">
        <title>De novo assembly and annotation of Popillia japonica's genome with initial clues to its potential as an invasive pest.</title>
        <authorList>
            <person name="Cucini C."/>
            <person name="Boschi S."/>
            <person name="Funari R."/>
            <person name="Cardaioli E."/>
            <person name="Iannotti N."/>
            <person name="Marturano G."/>
            <person name="Paoli F."/>
            <person name="Bruttini M."/>
            <person name="Carapelli A."/>
            <person name="Frati F."/>
            <person name="Nardi F."/>
        </authorList>
    </citation>
    <scope>NUCLEOTIDE SEQUENCE [LARGE SCALE GENOMIC DNA]</scope>
    <source>
        <strain evidence="1">DMR45628</strain>
    </source>
</reference>
<evidence type="ECO:0000313" key="2">
    <source>
        <dbReference type="Proteomes" id="UP001458880"/>
    </source>
</evidence>
<dbReference type="EMBL" id="JASPKY010000523">
    <property type="protein sequence ID" value="KAK9694061.1"/>
    <property type="molecule type" value="Genomic_DNA"/>
</dbReference>
<dbReference type="InterPro" id="IPR050951">
    <property type="entry name" value="Retrovirus_Pol_polyprotein"/>
</dbReference>